<evidence type="ECO:0000256" key="3">
    <source>
        <dbReference type="ARBA" id="ARBA00023163"/>
    </source>
</evidence>
<dbReference type="PANTHER" id="PTHR40055:SF1">
    <property type="entry name" value="TRANSCRIPTIONAL REGULATOR YGIV-RELATED"/>
    <property type="match status" value="1"/>
</dbReference>
<dbReference type="GO" id="GO:0043565">
    <property type="term" value="F:sequence-specific DNA binding"/>
    <property type="evidence" value="ECO:0007669"/>
    <property type="project" value="InterPro"/>
</dbReference>
<name>A0A0D5LSE6_MAREN</name>
<dbReference type="EMBL" id="CP010803">
    <property type="protein sequence ID" value="AJY47006.1"/>
    <property type="molecule type" value="Genomic_DNA"/>
</dbReference>
<evidence type="ECO:0000313" key="5">
    <source>
        <dbReference type="EMBL" id="AJY47006.1"/>
    </source>
</evidence>
<dbReference type="Pfam" id="PF06445">
    <property type="entry name" value="GyrI-like"/>
    <property type="match status" value="1"/>
</dbReference>
<dbReference type="PRINTS" id="PR00032">
    <property type="entry name" value="HTHARAC"/>
</dbReference>
<dbReference type="InterPro" id="IPR011256">
    <property type="entry name" value="Reg_factor_effector_dom_sf"/>
</dbReference>
<dbReference type="PATRIC" id="fig|1486262.3.peg.3530"/>
<dbReference type="InterPro" id="IPR029442">
    <property type="entry name" value="GyrI-like"/>
</dbReference>
<evidence type="ECO:0000259" key="4">
    <source>
        <dbReference type="PROSITE" id="PS01124"/>
    </source>
</evidence>
<dbReference type="SMART" id="SM00871">
    <property type="entry name" value="AraC_E_bind"/>
    <property type="match status" value="1"/>
</dbReference>
<evidence type="ECO:0000256" key="1">
    <source>
        <dbReference type="ARBA" id="ARBA00023015"/>
    </source>
</evidence>
<dbReference type="InterPro" id="IPR050908">
    <property type="entry name" value="SmbC-like"/>
</dbReference>
<dbReference type="Proteomes" id="UP000032611">
    <property type="component" value="Chromosome"/>
</dbReference>
<dbReference type="SMART" id="SM00342">
    <property type="entry name" value="HTH_ARAC"/>
    <property type="match status" value="1"/>
</dbReference>
<dbReference type="Gene3D" id="3.20.80.10">
    <property type="entry name" value="Regulatory factor, effector binding domain"/>
    <property type="match status" value="1"/>
</dbReference>
<dbReference type="RefSeq" id="WP_045683028.1">
    <property type="nucleotide sequence ID" value="NZ_CP010803.1"/>
</dbReference>
<dbReference type="InterPro" id="IPR009057">
    <property type="entry name" value="Homeodomain-like_sf"/>
</dbReference>
<dbReference type="OrthoDB" id="9816011at2"/>
<dbReference type="AlphaFoldDB" id="A0A0D5LSE6"/>
<gene>
    <name evidence="5" type="ORF">TM49_17065</name>
</gene>
<keyword evidence="3" id="KW-0804">Transcription</keyword>
<keyword evidence="6" id="KW-1185">Reference proteome</keyword>
<keyword evidence="1" id="KW-0805">Transcription regulation</keyword>
<accession>A0A0D5LSE6</accession>
<proteinExistence type="predicted"/>
<dbReference type="InterPro" id="IPR020449">
    <property type="entry name" value="Tscrpt_reg_AraC-type_HTH"/>
</dbReference>
<dbReference type="STRING" id="1486262.TM49_17065"/>
<organism evidence="5 6">
    <name type="scientific">Martelella endophytica</name>
    <dbReference type="NCBI Taxonomy" id="1486262"/>
    <lineage>
        <taxon>Bacteria</taxon>
        <taxon>Pseudomonadati</taxon>
        <taxon>Pseudomonadota</taxon>
        <taxon>Alphaproteobacteria</taxon>
        <taxon>Hyphomicrobiales</taxon>
        <taxon>Aurantimonadaceae</taxon>
        <taxon>Martelella</taxon>
    </lineage>
</organism>
<dbReference type="Pfam" id="PF12833">
    <property type="entry name" value="HTH_18"/>
    <property type="match status" value="1"/>
</dbReference>
<evidence type="ECO:0000313" key="6">
    <source>
        <dbReference type="Proteomes" id="UP000032611"/>
    </source>
</evidence>
<dbReference type="InterPro" id="IPR010499">
    <property type="entry name" value="AraC_E-bd"/>
</dbReference>
<dbReference type="PANTHER" id="PTHR40055">
    <property type="entry name" value="TRANSCRIPTIONAL REGULATOR YGIV-RELATED"/>
    <property type="match status" value="1"/>
</dbReference>
<feature type="domain" description="HTH araC/xylS-type" evidence="4">
    <location>
        <begin position="13"/>
        <end position="111"/>
    </location>
</feature>
<sequence length="282" mass="31376">MTAAFETYQQRLMRVSDHINAHLDDELDFATLADIACLSPWHWHRIYRGVYGETIHATVKRLRLHRAAGELVNSRGPIADIAGRAGYGSVAAFTRQFKSTYGMAPAAYRHDGRHTRFDLPASKETRDMYDIELRNMKGRVLGGVAHRGSYMEVDKAFGQAVGLMMASGKFTPDMQMTGVYFDDPSIVAEKELRSFAGLTVPADADLPQGLERYEAPAGLYAVLTHKGPYAELHKAYSWFYGSWLPVKGHEPGDAPPMEVYLNNPREVAPEALLTEICVPLKG</sequence>
<evidence type="ECO:0000256" key="2">
    <source>
        <dbReference type="ARBA" id="ARBA00023125"/>
    </source>
</evidence>
<dbReference type="SUPFAM" id="SSF55136">
    <property type="entry name" value="Probable bacterial effector-binding domain"/>
    <property type="match status" value="1"/>
</dbReference>
<dbReference type="HOGENOM" id="CLU_000445_81_1_5"/>
<dbReference type="InterPro" id="IPR018060">
    <property type="entry name" value="HTH_AraC"/>
</dbReference>
<keyword evidence="2" id="KW-0238">DNA-binding</keyword>
<dbReference type="GO" id="GO:0003700">
    <property type="term" value="F:DNA-binding transcription factor activity"/>
    <property type="evidence" value="ECO:0007669"/>
    <property type="project" value="InterPro"/>
</dbReference>
<dbReference type="PROSITE" id="PS01124">
    <property type="entry name" value="HTH_ARAC_FAMILY_2"/>
    <property type="match status" value="1"/>
</dbReference>
<dbReference type="KEGG" id="mey:TM49_17065"/>
<reference evidence="5 6" key="1">
    <citation type="journal article" date="2015" name="Genome Announc.">
        <title>Complete genome sequence of Martelella endophytica YC6887, which has antifungal activity associated with a halophyte.</title>
        <authorList>
            <person name="Khan A."/>
            <person name="Khan H."/>
            <person name="Chung E.J."/>
            <person name="Hossain M.T."/>
            <person name="Chung Y.R."/>
        </authorList>
    </citation>
    <scope>NUCLEOTIDE SEQUENCE [LARGE SCALE GENOMIC DNA]</scope>
    <source>
        <strain evidence="5">YC6887</strain>
    </source>
</reference>
<dbReference type="SUPFAM" id="SSF46689">
    <property type="entry name" value="Homeodomain-like"/>
    <property type="match status" value="2"/>
</dbReference>
<protein>
    <submittedName>
        <fullName evidence="5">AraC family transcriptional regulator</fullName>
    </submittedName>
</protein>
<dbReference type="Gene3D" id="1.10.10.60">
    <property type="entry name" value="Homeodomain-like"/>
    <property type="match status" value="1"/>
</dbReference>